<organism evidence="1 2">
    <name type="scientific">Verticillium longisporum</name>
    <name type="common">Verticillium dahliae var. longisporum</name>
    <dbReference type="NCBI Taxonomy" id="100787"/>
    <lineage>
        <taxon>Eukaryota</taxon>
        <taxon>Fungi</taxon>
        <taxon>Dikarya</taxon>
        <taxon>Ascomycota</taxon>
        <taxon>Pezizomycotina</taxon>
        <taxon>Sordariomycetes</taxon>
        <taxon>Hypocreomycetidae</taxon>
        <taxon>Glomerellales</taxon>
        <taxon>Plectosphaerellaceae</taxon>
        <taxon>Verticillium</taxon>
    </lineage>
</organism>
<dbReference type="AlphaFoldDB" id="A0A8I2ZX55"/>
<evidence type="ECO:0000313" key="2">
    <source>
        <dbReference type="Proteomes" id="UP000689129"/>
    </source>
</evidence>
<name>A0A8I2ZX55_VERLO</name>
<accession>A0A8I2ZX55</accession>
<sequence>MFMDSVSLDIRARAEDVQRYLKGNMAHMPACVNRSPDLQAEITTKIVEAVDGMFLLAPLHLDSLKGKRSPKAVRSALSVLHAGSQAYDLA</sequence>
<dbReference type="PANTHER" id="PTHR10039">
    <property type="entry name" value="AMELOGENIN"/>
    <property type="match status" value="1"/>
</dbReference>
<dbReference type="Proteomes" id="UP000689129">
    <property type="component" value="Unassembled WGS sequence"/>
</dbReference>
<evidence type="ECO:0000313" key="1">
    <source>
        <dbReference type="EMBL" id="KAG7140266.1"/>
    </source>
</evidence>
<dbReference type="PANTHER" id="PTHR10039:SF15">
    <property type="entry name" value="NACHT DOMAIN-CONTAINING PROTEIN"/>
    <property type="match status" value="1"/>
</dbReference>
<proteinExistence type="predicted"/>
<protein>
    <submittedName>
        <fullName evidence="1">Uncharacterized protein</fullName>
    </submittedName>
</protein>
<reference evidence="1" key="1">
    <citation type="journal article" date="2021" name="Mol. Plant Pathol.">
        <title>A 20-kb lineage-specific genomic region tames virulence in pathogenic amphidiploid Verticillium longisporum.</title>
        <authorList>
            <person name="Harting R."/>
            <person name="Starke J."/>
            <person name="Kusch H."/>
            <person name="Poggeler S."/>
            <person name="Maurus I."/>
            <person name="Schluter R."/>
            <person name="Landesfeind M."/>
            <person name="Bulla I."/>
            <person name="Nowrousian M."/>
            <person name="de Jonge R."/>
            <person name="Stahlhut G."/>
            <person name="Hoff K.J."/>
            <person name="Asshauer K.P."/>
            <person name="Thurmer A."/>
            <person name="Stanke M."/>
            <person name="Daniel R."/>
            <person name="Morgenstern B."/>
            <person name="Thomma B.P.H.J."/>
            <person name="Kronstad J.W."/>
            <person name="Braus-Stromeyer S.A."/>
            <person name="Braus G.H."/>
        </authorList>
    </citation>
    <scope>NUCLEOTIDE SEQUENCE</scope>
    <source>
        <strain evidence="1">Vl32</strain>
    </source>
</reference>
<dbReference type="OrthoDB" id="5233699at2759"/>
<dbReference type="EMBL" id="JAEMWZ010000047">
    <property type="protein sequence ID" value="KAG7140266.1"/>
    <property type="molecule type" value="Genomic_DNA"/>
</dbReference>
<gene>
    <name evidence="1" type="ORF">HYQ45_002968</name>
</gene>
<comment type="caution">
    <text evidence="1">The sequence shown here is derived from an EMBL/GenBank/DDBJ whole genome shotgun (WGS) entry which is preliminary data.</text>
</comment>